<dbReference type="InterPro" id="IPR012674">
    <property type="entry name" value="Calycin"/>
</dbReference>
<dbReference type="VEuPathDB" id="VectorBase:RPRC003324"/>
<keyword evidence="1" id="KW-0732">Signal</keyword>
<dbReference type="AlphaFoldDB" id="A0A4P6D757"/>
<dbReference type="EMBL" id="GHKJ01000933">
    <property type="protein sequence ID" value="MOY45963.1"/>
    <property type="molecule type" value="Transcribed_RNA"/>
</dbReference>
<name>A0A4P6D757_RHOPR</name>
<accession>A0A4P6D757</accession>
<feature type="chain" id="PRO_5020859394" evidence="1">
    <location>
        <begin position="23"/>
        <end position="186"/>
    </location>
</feature>
<sequence length="186" mass="21549">MYFKSLILILTTTVVLVSCGKGRCPIKNTEDVPYWPSMLGVWYEYASYGDGTTRLCYKCITYSISSLEKLVTIKRDYMLKLFNIKGSSQYTVKDVDYTHFILEGKGLTSNVNTMVLDSQYDYIILWSCKEYFFGAFHTESSWILTPTPIETLSSEIETQIKNILQRQNIDLSWYGLVTQNSCTYHY</sequence>
<evidence type="ECO:0000313" key="2">
    <source>
        <dbReference type="EMBL" id="MOY45963.1"/>
    </source>
</evidence>
<organism evidence="2">
    <name type="scientific">Rhodnius prolixus</name>
    <name type="common">Triatomid bug</name>
    <dbReference type="NCBI Taxonomy" id="13249"/>
    <lineage>
        <taxon>Eukaryota</taxon>
        <taxon>Metazoa</taxon>
        <taxon>Ecdysozoa</taxon>
        <taxon>Arthropoda</taxon>
        <taxon>Hexapoda</taxon>
        <taxon>Insecta</taxon>
        <taxon>Pterygota</taxon>
        <taxon>Neoptera</taxon>
        <taxon>Paraneoptera</taxon>
        <taxon>Hemiptera</taxon>
        <taxon>Heteroptera</taxon>
        <taxon>Panheteroptera</taxon>
        <taxon>Cimicomorpha</taxon>
        <taxon>Reduviidae</taxon>
        <taxon>Triatominae</taxon>
        <taxon>Rhodnius</taxon>
    </lineage>
</organism>
<dbReference type="SUPFAM" id="SSF50814">
    <property type="entry name" value="Lipocalins"/>
    <property type="match status" value="1"/>
</dbReference>
<dbReference type="Gene3D" id="2.40.128.20">
    <property type="match status" value="1"/>
</dbReference>
<proteinExistence type="predicted"/>
<feature type="signal peptide" evidence="1">
    <location>
        <begin position="1"/>
        <end position="22"/>
    </location>
</feature>
<evidence type="ECO:0000256" key="1">
    <source>
        <dbReference type="SAM" id="SignalP"/>
    </source>
</evidence>
<reference evidence="2" key="1">
    <citation type="submission" date="2019-04" db="EMBL/GenBank/DDBJ databases">
        <title>Analysis of the testis transcriptome of the Chagas disease vector Rhodnius prolixus.</title>
        <authorList>
            <person name="Cesar J."/>
            <person name="Ribeiro J.M."/>
            <person name="Pereira M.H."/>
            <person name="Araujo R.N."/>
            <person name="Gontijo N.F."/>
            <person name="Pessoa G."/>
            <person name="Sant'Anna M.V."/>
            <person name="Sorgine M.H."/>
            <person name="Majerowicz D."/>
            <person name="Carvalho A.B."/>
            <person name="Braz G."/>
            <person name="Mesquita R."/>
            <person name="Lagerblad P.O."/>
            <person name="Koerich L.B."/>
        </authorList>
    </citation>
    <scope>NUCLEOTIDE SEQUENCE</scope>
</reference>
<protein>
    <submittedName>
        <fullName evidence="2">Putative nitrophorin 4b panstrongylus lignarius</fullName>
    </submittedName>
</protein>
<dbReference type="PROSITE" id="PS51257">
    <property type="entry name" value="PROKAR_LIPOPROTEIN"/>
    <property type="match status" value="1"/>
</dbReference>